<dbReference type="EMBL" id="JBHMFI010000023">
    <property type="protein sequence ID" value="MFB9075585.1"/>
    <property type="molecule type" value="Genomic_DNA"/>
</dbReference>
<sequence>MPSETHKRCKERLSTSVIGQGRHRCPRLSGAGSVSTAGIPESPRWPVLP</sequence>
<evidence type="ECO:0000313" key="2">
    <source>
        <dbReference type="EMBL" id="MFB9075585.1"/>
    </source>
</evidence>
<keyword evidence="3" id="KW-1185">Reference proteome</keyword>
<feature type="region of interest" description="Disordered" evidence="1">
    <location>
        <begin position="21"/>
        <end position="49"/>
    </location>
</feature>
<comment type="caution">
    <text evidence="2">The sequence shown here is derived from an EMBL/GenBank/DDBJ whole genome shotgun (WGS) entry which is preliminary data.</text>
</comment>
<dbReference type="Proteomes" id="UP001589575">
    <property type="component" value="Unassembled WGS sequence"/>
</dbReference>
<name>A0ABV5G9J0_9MICC</name>
<accession>A0ABV5G9J0</accession>
<evidence type="ECO:0000256" key="1">
    <source>
        <dbReference type="SAM" id="MobiDB-lite"/>
    </source>
</evidence>
<protein>
    <submittedName>
        <fullName evidence="2">Uncharacterized protein</fullName>
    </submittedName>
</protein>
<evidence type="ECO:0000313" key="3">
    <source>
        <dbReference type="Proteomes" id="UP001589575"/>
    </source>
</evidence>
<reference evidence="2 3" key="1">
    <citation type="submission" date="2024-09" db="EMBL/GenBank/DDBJ databases">
        <authorList>
            <person name="Sun Q."/>
            <person name="Mori K."/>
        </authorList>
    </citation>
    <scope>NUCLEOTIDE SEQUENCE [LARGE SCALE GENOMIC DNA]</scope>
    <source>
        <strain evidence="2 3">CCM 7609</strain>
    </source>
</reference>
<organism evidence="2 3">
    <name type="scientific">Citricoccus parietis</name>
    <dbReference type="NCBI Taxonomy" id="592307"/>
    <lineage>
        <taxon>Bacteria</taxon>
        <taxon>Bacillati</taxon>
        <taxon>Actinomycetota</taxon>
        <taxon>Actinomycetes</taxon>
        <taxon>Micrococcales</taxon>
        <taxon>Micrococcaceae</taxon>
        <taxon>Citricoccus</taxon>
    </lineage>
</organism>
<gene>
    <name evidence="2" type="ORF">ACFFX0_32245</name>
</gene>
<proteinExistence type="predicted"/>